<sequence>MNSATSGGFMRQTAEAVKVYDANLVLRVQIGNLDA</sequence>
<dbReference type="EMBL" id="PP931175">
    <property type="protein sequence ID" value="XCH45278.1"/>
    <property type="molecule type" value="Genomic_DNA"/>
</dbReference>
<organism evidence="1">
    <name type="scientific">Pseudomonas phage PACT201</name>
    <dbReference type="NCBI Taxonomy" id="3230130"/>
    <lineage>
        <taxon>Viruses</taxon>
    </lineage>
</organism>
<evidence type="ECO:0000313" key="1">
    <source>
        <dbReference type="EMBL" id="XCH45278.1"/>
    </source>
</evidence>
<reference evidence="1" key="1">
    <citation type="submission" date="2024-06" db="EMBL/GenBank/DDBJ databases">
        <authorList>
            <person name="Yerushalmy O."/>
            <person name="Alkalay-Oren S."/>
            <person name="Coppenhagn-Glazer S."/>
            <person name="Hazan R."/>
        </authorList>
    </citation>
    <scope>NUCLEOTIDE SEQUENCE</scope>
</reference>
<protein>
    <submittedName>
        <fullName evidence="1">Uncharacterized protein</fullName>
    </submittedName>
</protein>
<name>A0AAU8GSV6_9VIRU</name>
<accession>A0AAU8GSV6</accession>
<proteinExistence type="predicted"/>